<evidence type="ECO:0000256" key="1">
    <source>
        <dbReference type="ARBA" id="ARBA00022596"/>
    </source>
</evidence>
<evidence type="ECO:0000313" key="5">
    <source>
        <dbReference type="EMBL" id="PST35601.1"/>
    </source>
</evidence>
<reference evidence="6" key="1">
    <citation type="submission" date="2018-03" db="EMBL/GenBank/DDBJ databases">
        <title>Lachnoclostridium SNUG30370 gen.nov., sp.nov., isolated from human faeces.</title>
        <authorList>
            <person name="Seo B."/>
            <person name="Jeon K."/>
            <person name="Ko G."/>
        </authorList>
    </citation>
    <scope>NUCLEOTIDE SEQUENCE [LARGE SCALE GENOMIC DNA]</scope>
    <source>
        <strain evidence="6">SNUG30370</strain>
    </source>
</reference>
<dbReference type="PANTHER" id="PTHR34535:SF3">
    <property type="entry name" value="HYDROGENASE MATURATION FACTOR HYPA"/>
    <property type="match status" value="1"/>
</dbReference>
<keyword evidence="3" id="KW-0862">Zinc</keyword>
<dbReference type="Proteomes" id="UP000241201">
    <property type="component" value="Unassembled WGS sequence"/>
</dbReference>
<evidence type="ECO:0000313" key="6">
    <source>
        <dbReference type="Proteomes" id="UP000241201"/>
    </source>
</evidence>
<accession>A0A2T3FJZ3</accession>
<sequence length="119" mass="13854">MHELGVTFYVVRDVKKVAEENNVKKIDYVTLEIGEVSGVIHDQLVDCWNWARKKEAVTEHAKIYIETLKAITYCEDCKGQYRTIDYGKTCPYCHSEHTYLLKGNEFNIKEIGIYEDRGT</sequence>
<keyword evidence="6" id="KW-1185">Reference proteome</keyword>
<dbReference type="RefSeq" id="WP_106988859.1">
    <property type="nucleotide sequence ID" value="NZ_DAWBWI010000383.1"/>
</dbReference>
<dbReference type="Proteomes" id="UP001198439">
    <property type="component" value="Unassembled WGS sequence"/>
</dbReference>
<organism evidence="5 6">
    <name type="scientific">Faecalibacillus faecis</name>
    <dbReference type="NCBI Taxonomy" id="1982628"/>
    <lineage>
        <taxon>Bacteria</taxon>
        <taxon>Bacillati</taxon>
        <taxon>Bacillota</taxon>
        <taxon>Erysipelotrichia</taxon>
        <taxon>Erysipelotrichales</taxon>
        <taxon>Coprobacillaceae</taxon>
        <taxon>Faecalibacillus</taxon>
    </lineage>
</organism>
<name>A0A2T3FJZ3_9FIRM</name>
<dbReference type="Gene3D" id="3.30.2320.80">
    <property type="match status" value="1"/>
</dbReference>
<comment type="caution">
    <text evidence="5">The sequence shown here is derived from an EMBL/GenBank/DDBJ whole genome shotgun (WGS) entry which is preliminary data.</text>
</comment>
<dbReference type="EMBL" id="JAJDKZ010000026">
    <property type="protein sequence ID" value="MCB8610832.1"/>
    <property type="molecule type" value="Genomic_DNA"/>
</dbReference>
<dbReference type="PIRSF" id="PIRSF004761">
    <property type="entry name" value="Hydrgn_mat_HypA"/>
    <property type="match status" value="1"/>
</dbReference>
<dbReference type="GO" id="GO:0008270">
    <property type="term" value="F:zinc ion binding"/>
    <property type="evidence" value="ECO:0007669"/>
    <property type="project" value="TreeGrafter"/>
</dbReference>
<dbReference type="PANTHER" id="PTHR34535">
    <property type="entry name" value="HYDROGENASE MATURATION FACTOR HYPA"/>
    <property type="match status" value="1"/>
</dbReference>
<protein>
    <submittedName>
        <fullName evidence="4">Hydrogenase maturation nickel metallochaperone HypA</fullName>
    </submittedName>
    <submittedName>
        <fullName evidence="5">Hydrogenase nickel incorporation protein HypA</fullName>
    </submittedName>
</protein>
<proteinExistence type="predicted"/>
<keyword evidence="1" id="KW-0533">Nickel</keyword>
<dbReference type="GO" id="GO:0051604">
    <property type="term" value="P:protein maturation"/>
    <property type="evidence" value="ECO:0007669"/>
    <property type="project" value="InterPro"/>
</dbReference>
<gene>
    <name evidence="5" type="ORF">C7U55_12650</name>
    <name evidence="4" type="ORF">LJD69_09525</name>
</gene>
<dbReference type="Pfam" id="PF01155">
    <property type="entry name" value="HypA"/>
    <property type="match status" value="1"/>
</dbReference>
<evidence type="ECO:0000256" key="3">
    <source>
        <dbReference type="ARBA" id="ARBA00022833"/>
    </source>
</evidence>
<dbReference type="EMBL" id="PYLP01000029">
    <property type="protein sequence ID" value="PST35601.1"/>
    <property type="molecule type" value="Genomic_DNA"/>
</dbReference>
<reference evidence="5" key="2">
    <citation type="journal article" date="2019" name="Int. J. Syst. Evol. Microbiol.">
        <title>Faecalibacillus intestinalis gen. nov., sp. nov. and Faecalibacillus faecis sp. nov., isolated from human faeces.</title>
        <authorList>
            <person name="Seo B."/>
            <person name="Jeon K."/>
            <person name="Baek I."/>
            <person name="Lee Y.M."/>
            <person name="Baek K."/>
            <person name="Ko G."/>
        </authorList>
    </citation>
    <scope>NUCLEOTIDE SEQUENCE</scope>
    <source>
        <strain evidence="5">SNUG30370</strain>
    </source>
</reference>
<evidence type="ECO:0000313" key="4">
    <source>
        <dbReference type="EMBL" id="MCB8610832.1"/>
    </source>
</evidence>
<reference evidence="4" key="3">
    <citation type="submission" date="2021-10" db="EMBL/GenBank/DDBJ databases">
        <title>Collection of gut derived symbiotic bacterial strains cultured from healthy donors.</title>
        <authorList>
            <person name="Lin H."/>
            <person name="Littmann E."/>
            <person name="Kohout C."/>
            <person name="Pamer E.G."/>
        </authorList>
    </citation>
    <scope>NUCLEOTIDE SEQUENCE</scope>
    <source>
        <strain evidence="4">DFI.4.48</strain>
    </source>
</reference>
<dbReference type="GeneID" id="77471929"/>
<dbReference type="AlphaFoldDB" id="A0A2T3FJZ3"/>
<dbReference type="InterPro" id="IPR000688">
    <property type="entry name" value="HypA/HybF"/>
</dbReference>
<dbReference type="GO" id="GO:0016151">
    <property type="term" value="F:nickel cation binding"/>
    <property type="evidence" value="ECO:0007669"/>
    <property type="project" value="InterPro"/>
</dbReference>
<evidence type="ECO:0000256" key="2">
    <source>
        <dbReference type="ARBA" id="ARBA00022723"/>
    </source>
</evidence>
<keyword evidence="2" id="KW-0479">Metal-binding</keyword>